<feature type="transmembrane region" description="Helical" evidence="1">
    <location>
        <begin position="17"/>
        <end position="36"/>
    </location>
</feature>
<comment type="caution">
    <text evidence="2">The sequence shown here is derived from an EMBL/GenBank/DDBJ whole genome shotgun (WGS) entry which is preliminary data.</text>
</comment>
<sequence length="192" mass="22052">MPGELADWKRAFQPCRIPAIVALVLLGIAIYCFNAAKDIRLPYDPAKLNTIQLRVDKVASCDAQARIRGRLERYTVPCVYSGNYPYMVFKFFEATYKARYTEGEHVEFMVLEDQQQLTDGTIARQYNMAIPVRVYGVRKNGETLVDAKQVHDQSHSRKVQFNMNGWIALVLAGWAAVITFRRARQILNEAMW</sequence>
<dbReference type="RefSeq" id="WP_217617573.1">
    <property type="nucleotide sequence ID" value="NZ_JAOBZK010000001.1"/>
</dbReference>
<evidence type="ECO:0000256" key="1">
    <source>
        <dbReference type="SAM" id="Phobius"/>
    </source>
</evidence>
<keyword evidence="1" id="KW-0472">Membrane</keyword>
<organism evidence="2 3">
    <name type="scientific">Achromobacter mucicolens</name>
    <dbReference type="NCBI Taxonomy" id="1389922"/>
    <lineage>
        <taxon>Bacteria</taxon>
        <taxon>Pseudomonadati</taxon>
        <taxon>Pseudomonadota</taxon>
        <taxon>Betaproteobacteria</taxon>
        <taxon>Burkholderiales</taxon>
        <taxon>Alcaligenaceae</taxon>
        <taxon>Achromobacter</taxon>
    </lineage>
</organism>
<dbReference type="Proteomes" id="UP001158644">
    <property type="component" value="Unassembled WGS sequence"/>
</dbReference>
<feature type="transmembrane region" description="Helical" evidence="1">
    <location>
        <begin position="163"/>
        <end position="183"/>
    </location>
</feature>
<evidence type="ECO:0000313" key="3">
    <source>
        <dbReference type="Proteomes" id="UP001158644"/>
    </source>
</evidence>
<dbReference type="EMBL" id="JAOBZK010000001">
    <property type="protein sequence ID" value="MDH1176695.1"/>
    <property type="molecule type" value="Genomic_DNA"/>
</dbReference>
<keyword evidence="1" id="KW-0812">Transmembrane</keyword>
<accession>A0ABD4YNQ5</accession>
<proteinExistence type="predicted"/>
<keyword evidence="1" id="KW-1133">Transmembrane helix</keyword>
<reference evidence="2 3" key="1">
    <citation type="submission" date="2022-09" db="EMBL/GenBank/DDBJ databases">
        <title>Intensive care unit water sources are persistently colonized with multi-drug resistant bacteria and are the site of extensive horizontal gene transfer of antibiotic resistance genes.</title>
        <authorList>
            <person name="Diorio-Toth L."/>
        </authorList>
    </citation>
    <scope>NUCLEOTIDE SEQUENCE [LARGE SCALE GENOMIC DNA]</scope>
    <source>
        <strain evidence="2 3">GD03967</strain>
    </source>
</reference>
<evidence type="ECO:0000313" key="2">
    <source>
        <dbReference type="EMBL" id="MDH1176695.1"/>
    </source>
</evidence>
<name>A0ABD4YNQ5_9BURK</name>
<gene>
    <name evidence="2" type="ORF">N5C72_01330</name>
</gene>
<evidence type="ECO:0008006" key="4">
    <source>
        <dbReference type="Google" id="ProtNLM"/>
    </source>
</evidence>
<dbReference type="AlphaFoldDB" id="A0ABD4YNQ5"/>
<protein>
    <recommendedName>
        <fullName evidence="4">DUF3592 domain-containing protein</fullName>
    </recommendedName>
</protein>